<comment type="pathway">
    <text evidence="1">Metabolic intermediate metabolism; (S)-3-hydroxy-3-methylglutaryl-CoA degradation; acetoacetate from (S)-3-hydroxy-3-methylglutaryl-CoA: step 1/1.</text>
</comment>
<comment type="caution">
    <text evidence="9">The sequence shown here is derived from an EMBL/GenBank/DDBJ whole genome shotgun (WGS) entry which is preliminary data.</text>
</comment>
<feature type="domain" description="Pyruvate carboxyltransferase" evidence="8">
    <location>
        <begin position="42"/>
        <end position="306"/>
    </location>
</feature>
<dbReference type="GO" id="GO:0046872">
    <property type="term" value="F:metal ion binding"/>
    <property type="evidence" value="ECO:0007669"/>
    <property type="project" value="UniProtKB-KW"/>
</dbReference>
<dbReference type="SUPFAM" id="SSF51569">
    <property type="entry name" value="Aldolase"/>
    <property type="match status" value="1"/>
</dbReference>
<protein>
    <recommendedName>
        <fullName evidence="3">hydroxymethylglutaryl-CoA lyase</fullName>
        <ecNumber evidence="3">4.1.3.4</ecNumber>
    </recommendedName>
</protein>
<dbReference type="PROSITE" id="PS50991">
    <property type="entry name" value="PYR_CT"/>
    <property type="match status" value="1"/>
</dbReference>
<dbReference type="CDD" id="cd07938">
    <property type="entry name" value="DRE_TIM_HMGL"/>
    <property type="match status" value="1"/>
</dbReference>
<evidence type="ECO:0000256" key="3">
    <source>
        <dbReference type="ARBA" id="ARBA00012910"/>
    </source>
</evidence>
<evidence type="ECO:0000259" key="8">
    <source>
        <dbReference type="PROSITE" id="PS50991"/>
    </source>
</evidence>
<keyword evidence="10" id="KW-1185">Reference proteome</keyword>
<dbReference type="EMBL" id="JALJOQ010000029">
    <property type="protein sequence ID" value="KAK9807958.1"/>
    <property type="molecule type" value="Genomic_DNA"/>
</dbReference>
<keyword evidence="5" id="KW-0456">Lyase</keyword>
<evidence type="ECO:0000256" key="6">
    <source>
        <dbReference type="ARBA" id="ARBA00049877"/>
    </source>
</evidence>
<evidence type="ECO:0000313" key="10">
    <source>
        <dbReference type="Proteomes" id="UP001465755"/>
    </source>
</evidence>
<dbReference type="GO" id="GO:0046951">
    <property type="term" value="P:ketone body biosynthetic process"/>
    <property type="evidence" value="ECO:0007669"/>
    <property type="project" value="TreeGrafter"/>
</dbReference>
<evidence type="ECO:0000256" key="4">
    <source>
        <dbReference type="ARBA" id="ARBA00022723"/>
    </source>
</evidence>
<dbReference type="InterPro" id="IPR043594">
    <property type="entry name" value="HMGL"/>
</dbReference>
<dbReference type="Gene3D" id="3.20.20.70">
    <property type="entry name" value="Aldolase class I"/>
    <property type="match status" value="1"/>
</dbReference>
<name>A0AAW1PHJ7_9CHLO</name>
<dbReference type="PANTHER" id="PTHR42738">
    <property type="entry name" value="HYDROXYMETHYLGLUTARYL-COA LYASE"/>
    <property type="match status" value="1"/>
</dbReference>
<evidence type="ECO:0000313" key="9">
    <source>
        <dbReference type="EMBL" id="KAK9807958.1"/>
    </source>
</evidence>
<dbReference type="EC" id="4.1.3.4" evidence="3"/>
<feature type="region of interest" description="Disordered" evidence="7">
    <location>
        <begin position="624"/>
        <end position="687"/>
    </location>
</feature>
<dbReference type="GO" id="GO:0004419">
    <property type="term" value="F:hydroxymethylglutaryl-CoA lyase activity"/>
    <property type="evidence" value="ECO:0007669"/>
    <property type="project" value="UniProtKB-EC"/>
</dbReference>
<dbReference type="Proteomes" id="UP001465755">
    <property type="component" value="Unassembled WGS sequence"/>
</dbReference>
<organism evidence="9 10">
    <name type="scientific">Symbiochloris irregularis</name>
    <dbReference type="NCBI Taxonomy" id="706552"/>
    <lineage>
        <taxon>Eukaryota</taxon>
        <taxon>Viridiplantae</taxon>
        <taxon>Chlorophyta</taxon>
        <taxon>core chlorophytes</taxon>
        <taxon>Trebouxiophyceae</taxon>
        <taxon>Trebouxiales</taxon>
        <taxon>Trebouxiaceae</taxon>
        <taxon>Symbiochloris</taxon>
    </lineage>
</organism>
<evidence type="ECO:0000256" key="5">
    <source>
        <dbReference type="ARBA" id="ARBA00023239"/>
    </source>
</evidence>
<gene>
    <name evidence="9" type="ORF">WJX73_007897</name>
</gene>
<keyword evidence="4" id="KW-0479">Metal-binding</keyword>
<sequence>MYGRVAARLWHRKATFSQRVEHLTTSIASELKGIHGSFPAAVKIVEVGPRDGLQNEPGTVPTSVKTKLIDLLSDSGLLVIEATSFVSPKWVPQLADSEQVLQQIRRHPGVRYPVLAPNLKGLERALAAGAQEVAIFPAASEAFSKKNLNCTIDESFKRFGDVAVAAQEAGVPVRGYVSCAVGCPYQGEVAPEAAAQIAGRLLDLGCYEVSMGDTIGVGTPATVTRMFQACEAAVPVSKLAAHLHDTGATGNVATEDVVYLLEAATAQTPKAAGVLCFSSPAHSHSTCQTELWTVDRQQRPSASRLRHSARLAAALNSRPQQQEIPAIRVILLCHGAQAQVYNESIFAFDNSYPVVWWAVSASDRPTLANNAVRLRSDTYDLPLFARSVIVSLASGQRNEVAKSIGYMVNANSTFGGGCPVPPPPEQDLQRFGNAFAAAIVAADNQTALWGTSLEEAATALNTPNVTAARLANISGATVSDTILGALFVAGRTCGPPNALTSSLQSSVVAKYLNGTCFYIGPILDQLLIQNGSTIPSFNETYNSDLALANVTDPYVTAPVLTAYNDCLQGPKSLQNPPSWLYYSFGPTVSIDGPSNPLQTTIAPLLSNSLTSELRNFKADKQLGLSTRFQPPPPPHSDIKMAKSPAHKSVPSPPPKSAKGAALQSPSPPPRGSLLTTAATLDFNGGGR</sequence>
<dbReference type="GO" id="GO:0006552">
    <property type="term" value="P:L-leucine catabolic process"/>
    <property type="evidence" value="ECO:0007669"/>
    <property type="project" value="TreeGrafter"/>
</dbReference>
<dbReference type="InterPro" id="IPR013785">
    <property type="entry name" value="Aldolase_TIM"/>
</dbReference>
<accession>A0AAW1PHJ7</accession>
<dbReference type="NCBIfam" id="NF004283">
    <property type="entry name" value="PRK05692.1"/>
    <property type="match status" value="1"/>
</dbReference>
<comment type="similarity">
    <text evidence="2">Belongs to the HMG-CoA lyase family.</text>
</comment>
<comment type="catalytic activity">
    <reaction evidence="6">
        <text>(3S)-3-hydroxy-3-methylglutaryl-CoA = acetoacetate + acetyl-CoA</text>
        <dbReference type="Rhea" id="RHEA:24404"/>
        <dbReference type="ChEBI" id="CHEBI:13705"/>
        <dbReference type="ChEBI" id="CHEBI:43074"/>
        <dbReference type="ChEBI" id="CHEBI:57288"/>
        <dbReference type="EC" id="4.1.3.4"/>
    </reaction>
</comment>
<dbReference type="PANTHER" id="PTHR42738:SF7">
    <property type="entry name" value="HYDROXYMETHYLGLUTARYL-COA LYASE"/>
    <property type="match status" value="1"/>
</dbReference>
<reference evidence="9 10" key="1">
    <citation type="journal article" date="2024" name="Nat. Commun.">
        <title>Phylogenomics reveals the evolutionary origins of lichenization in chlorophyte algae.</title>
        <authorList>
            <person name="Puginier C."/>
            <person name="Libourel C."/>
            <person name="Otte J."/>
            <person name="Skaloud P."/>
            <person name="Haon M."/>
            <person name="Grisel S."/>
            <person name="Petersen M."/>
            <person name="Berrin J.G."/>
            <person name="Delaux P.M."/>
            <person name="Dal Grande F."/>
            <person name="Keller J."/>
        </authorList>
    </citation>
    <scope>NUCLEOTIDE SEQUENCE [LARGE SCALE GENOMIC DNA]</scope>
    <source>
        <strain evidence="9 10">SAG 2036</strain>
    </source>
</reference>
<evidence type="ECO:0000256" key="2">
    <source>
        <dbReference type="ARBA" id="ARBA00009405"/>
    </source>
</evidence>
<dbReference type="InterPro" id="IPR000891">
    <property type="entry name" value="PYR_CT"/>
</dbReference>
<dbReference type="AlphaFoldDB" id="A0AAW1PHJ7"/>
<evidence type="ECO:0000256" key="7">
    <source>
        <dbReference type="SAM" id="MobiDB-lite"/>
    </source>
</evidence>
<dbReference type="Pfam" id="PF00682">
    <property type="entry name" value="HMGL-like"/>
    <property type="match status" value="1"/>
</dbReference>
<proteinExistence type="inferred from homology"/>
<evidence type="ECO:0000256" key="1">
    <source>
        <dbReference type="ARBA" id="ARBA00005143"/>
    </source>
</evidence>